<dbReference type="AlphaFoldDB" id="A0AA39KEV4"/>
<keyword evidence="3" id="KW-0645">Protease</keyword>
<keyword evidence="3" id="KW-0788">Thiol protease</keyword>
<dbReference type="GO" id="GO:0006915">
    <property type="term" value="P:apoptotic process"/>
    <property type="evidence" value="ECO:0007669"/>
    <property type="project" value="UniProtKB-KW"/>
</dbReference>
<proteinExistence type="inferred from homology"/>
<evidence type="ECO:0000313" key="7">
    <source>
        <dbReference type="Proteomes" id="UP001175227"/>
    </source>
</evidence>
<feature type="region of interest" description="Disordered" evidence="4">
    <location>
        <begin position="267"/>
        <end position="288"/>
    </location>
</feature>
<dbReference type="GO" id="GO:0005737">
    <property type="term" value="C:cytoplasm"/>
    <property type="evidence" value="ECO:0007669"/>
    <property type="project" value="TreeGrafter"/>
</dbReference>
<accession>A0AA39KEV4</accession>
<dbReference type="PANTHER" id="PTHR48104:SF30">
    <property type="entry name" value="METACASPASE-1"/>
    <property type="match status" value="1"/>
</dbReference>
<evidence type="ECO:0000256" key="2">
    <source>
        <dbReference type="ARBA" id="ARBA00022703"/>
    </source>
</evidence>
<dbReference type="InterPro" id="IPR029030">
    <property type="entry name" value="Caspase-like_dom_sf"/>
</dbReference>
<dbReference type="GO" id="GO:0006508">
    <property type="term" value="P:proteolysis"/>
    <property type="evidence" value="ECO:0007669"/>
    <property type="project" value="InterPro"/>
</dbReference>
<evidence type="ECO:0000259" key="5">
    <source>
        <dbReference type="Pfam" id="PF00656"/>
    </source>
</evidence>
<feature type="compositionally biased region" description="Polar residues" evidence="4">
    <location>
        <begin position="268"/>
        <end position="288"/>
    </location>
</feature>
<evidence type="ECO:0000256" key="3">
    <source>
        <dbReference type="ARBA" id="ARBA00022807"/>
    </source>
</evidence>
<name>A0AA39KEV4_9AGAR</name>
<keyword evidence="2" id="KW-0053">Apoptosis</keyword>
<dbReference type="SUPFAM" id="SSF52129">
    <property type="entry name" value="Caspase-like"/>
    <property type="match status" value="1"/>
</dbReference>
<dbReference type="Gene3D" id="3.40.50.12660">
    <property type="match status" value="1"/>
</dbReference>
<comment type="caution">
    <text evidence="6">The sequence shown here is derived from an EMBL/GenBank/DDBJ whole genome shotgun (WGS) entry which is preliminary data.</text>
</comment>
<dbReference type="InterPro" id="IPR011600">
    <property type="entry name" value="Pept_C14_caspase"/>
</dbReference>
<protein>
    <submittedName>
        <fullName evidence="6">Caspase-like protein</fullName>
    </submittedName>
</protein>
<gene>
    <name evidence="6" type="ORF">IW261DRAFT_1615005</name>
</gene>
<dbReference type="Proteomes" id="UP001175227">
    <property type="component" value="Unassembled WGS sequence"/>
</dbReference>
<comment type="similarity">
    <text evidence="1">Belongs to the peptidase C14B family.</text>
</comment>
<dbReference type="PANTHER" id="PTHR48104">
    <property type="entry name" value="METACASPASE-4"/>
    <property type="match status" value="1"/>
</dbReference>
<evidence type="ECO:0000313" key="6">
    <source>
        <dbReference type="EMBL" id="KAK0459891.1"/>
    </source>
</evidence>
<dbReference type="EMBL" id="JAUEPR010000204">
    <property type="protein sequence ID" value="KAK0459891.1"/>
    <property type="molecule type" value="Genomic_DNA"/>
</dbReference>
<dbReference type="InterPro" id="IPR050452">
    <property type="entry name" value="Metacaspase"/>
</dbReference>
<feature type="domain" description="Peptidase C14 caspase" evidence="5">
    <location>
        <begin position="48"/>
        <end position="279"/>
    </location>
</feature>
<feature type="region of interest" description="Disordered" evidence="4">
    <location>
        <begin position="1"/>
        <end position="22"/>
    </location>
</feature>
<keyword evidence="3" id="KW-0378">Hydrolase</keyword>
<dbReference type="Pfam" id="PF00656">
    <property type="entry name" value="Peptidase_C14"/>
    <property type="match status" value="1"/>
</dbReference>
<keyword evidence="7" id="KW-1185">Reference proteome</keyword>
<evidence type="ECO:0000256" key="4">
    <source>
        <dbReference type="SAM" id="MobiDB-lite"/>
    </source>
</evidence>
<reference evidence="6" key="1">
    <citation type="submission" date="2023-06" db="EMBL/GenBank/DDBJ databases">
        <authorList>
            <consortium name="Lawrence Berkeley National Laboratory"/>
            <person name="Ahrendt S."/>
            <person name="Sahu N."/>
            <person name="Indic B."/>
            <person name="Wong-Bajracharya J."/>
            <person name="Merenyi Z."/>
            <person name="Ke H.-M."/>
            <person name="Monk M."/>
            <person name="Kocsube S."/>
            <person name="Drula E."/>
            <person name="Lipzen A."/>
            <person name="Balint B."/>
            <person name="Henrissat B."/>
            <person name="Andreopoulos B."/>
            <person name="Martin F.M."/>
            <person name="Harder C.B."/>
            <person name="Rigling D."/>
            <person name="Ford K.L."/>
            <person name="Foster G.D."/>
            <person name="Pangilinan J."/>
            <person name="Papanicolaou A."/>
            <person name="Barry K."/>
            <person name="LaButti K."/>
            <person name="Viragh M."/>
            <person name="Koriabine M."/>
            <person name="Yan M."/>
            <person name="Riley R."/>
            <person name="Champramary S."/>
            <person name="Plett K.L."/>
            <person name="Tsai I.J."/>
            <person name="Slot J."/>
            <person name="Sipos G."/>
            <person name="Plett J."/>
            <person name="Nagy L.G."/>
            <person name="Grigoriev I.V."/>
        </authorList>
    </citation>
    <scope>NUCLEOTIDE SEQUENCE</scope>
    <source>
        <strain evidence="6">ICMP 16352</strain>
    </source>
</reference>
<organism evidence="6 7">
    <name type="scientific">Armillaria novae-zelandiae</name>
    <dbReference type="NCBI Taxonomy" id="153914"/>
    <lineage>
        <taxon>Eukaryota</taxon>
        <taxon>Fungi</taxon>
        <taxon>Dikarya</taxon>
        <taxon>Basidiomycota</taxon>
        <taxon>Agaricomycotina</taxon>
        <taxon>Agaricomycetes</taxon>
        <taxon>Agaricomycetidae</taxon>
        <taxon>Agaricales</taxon>
        <taxon>Marasmiineae</taxon>
        <taxon>Physalacriaceae</taxon>
        <taxon>Armillaria</taxon>
    </lineage>
</organism>
<dbReference type="GO" id="GO:0004197">
    <property type="term" value="F:cysteine-type endopeptidase activity"/>
    <property type="evidence" value="ECO:0007669"/>
    <property type="project" value="InterPro"/>
</dbReference>
<sequence>MGASGPQKEGSKPTTSDTDHNHNCHYLPGASVPCVQAMSCGNYESSRRKRALCIGINYSDPKPVLRGCMEDVKNICGILQENGYEDITVLTDEADSKKKPTRSNILEALYKIFREAQPNDSLFLHYSGHGDQIPDTDGDEIDGKDERSVGCDWLGITDDELHKMLQSLPSGCQLTAFFDSCHSGTILDLPYTFSCTGQCYGPISKLDIPAVVICWSGTRDDQTGADTLQGGAMTCAFISAWKNKSGEKTYKQLLHSIRMNVNRENQDDNQIPQLGSSHPIDTNSNFIL</sequence>
<evidence type="ECO:0000256" key="1">
    <source>
        <dbReference type="ARBA" id="ARBA00009005"/>
    </source>
</evidence>